<accession>Q16YC0</accession>
<dbReference type="PROSITE" id="PS51211">
    <property type="entry name" value="VITELLOGENIN"/>
    <property type="match status" value="1"/>
</dbReference>
<dbReference type="SMART" id="SM00638">
    <property type="entry name" value="LPD_N"/>
    <property type="match status" value="1"/>
</dbReference>
<dbReference type="eggNOG" id="KOG4338">
    <property type="taxonomic scope" value="Eukaryota"/>
</dbReference>
<dbReference type="PANTHER" id="PTHR23345">
    <property type="entry name" value="VITELLOGENIN-RELATED"/>
    <property type="match status" value="1"/>
</dbReference>
<evidence type="ECO:0000313" key="5">
    <source>
        <dbReference type="EMBL" id="EAT39606.1"/>
    </source>
</evidence>
<protein>
    <submittedName>
        <fullName evidence="5">AAEL008598-PA</fullName>
    </submittedName>
</protein>
<dbReference type="EMBL" id="CH477519">
    <property type="protein sequence ID" value="EAT39606.1"/>
    <property type="molecule type" value="Genomic_DNA"/>
</dbReference>
<feature type="transmembrane region" description="Helical" evidence="3">
    <location>
        <begin position="20"/>
        <end position="40"/>
    </location>
</feature>
<dbReference type="PhylomeDB" id="Q16YC0"/>
<sequence length="1492" mass="174139">MTFASEQVISSYRKTKGHTIQWWCCVMKLWIALLALVAAVHSVPVKNFFYGTGTEEYVYRYVLDVRSGVIEAKKGSQYEVMADVHIRPDPTGNGTFVYLVDPKVYVYTGPLMIKGDLPQVKTAEKSFVPIAKEAEVIKLPFYVTYDKYGMVHEVFTVAEDTLWSINIKKGIAAALQLPVDKVPVKKYVKPVVFSTVEESVYGSVNVTYDVESVHDHIVVTKSPDYTTFDNMPYDVYSNVEVEKVYKNYAIWNTTYAEAKYMVVSDKDGVKVEEVHTDSIKTVQPSVSEGQVQYVATKQYFVFKSTVVPSTPLEFSKFLVYNPLYFVPSKKYFESYFPCLSIVPHVVDMTVVGPKVQAMLYEAVEYLNENPITNVETETKHGLTITRIVEVFKPFTVENFEQFYTLITKTTTPKDVVAVDVFYKILPIVGTKNSVVFVKNLVKSHKLKDFVSSTMLFSLGLNVRVPTVELLKEIEEFYHFENEVKPEVAHAAVLTFGSLVYKTFKYDTHSPVLQQYVKVFYKKLKEAKTFEEQLVWLHGLKNIEVGTVYELLAPIVKGEQVLDLPYDRHLRVHAIYSLEKILHYDYDELFEVVYPVFVDETLPTDLRVAALKVLLSTEEVKYFAKIATVMGTEKNPQVYSFFVTTVEHMAESSVHKETDFWQYVKQTEKFFKHVDPSVETKAFYYDYVDKKHFFGASIYGNLVADDKHNKVNQFFINFSPYVMDRHVDLYSVFVKFEGVENPLTMLWPKLFNVEPKTVKEPIIKHHEKEPVHVEFTLMANGKVVYTTYFDEQTIKMFYSHTCLTILTTMKYQFTSVLNLADVEVFSPTMDGIQTKTNFELPLISQFKYDVIVPVANNVNEMTFSVHSYFRIWMHGFYGISVYNPFAMTWQGTRRVHAFDFSVPFNFDVVFNFQQNSFKFVWTKSTNDVQNVVGFKTHVKTQVYARSDSEVDYMKTTCPECKHFLTTVVEPVYKKKDVVLHETHSKYTGLHFYLSVYDIEEMPHFKYFKTLSDMFVSDAFYELPEMPFFKFMMTYYTWFYTHFFPPQYSTYGVVGYINPCKVYPFDKLEVTFKVNTEDVPHKFWTTPNYHQYVKVSAVFKNDHDVELNHWDMNVHFTHEYGVYFKKFNVQVTRKTPGEKNMNVCFDYVKDVETDSVNGKMTYYHGYSYDHKCVKDDMVVSVGWTGSFSETQKNFTKSPNYSYKECVKHYVEMYKPPTHNLSPIPMTYHCAEAHTTVRKYVYNVDYQHVMPVYLEVFKPVWFWVQQVFPVYYDVFAHHHVPESSFVVDVEYPLWWVEHPTVDVTITTPVDSFVFEHVPYYNWFWWFQPDSVVFSRYFDVMKTTGYTTECVVNPVFNYTGYHYDVSKTSVYNEWTLYAADHPTTYNWAVYVQKSEMSLVALKFVLNGHVVVVQPVVDKMYEKTGVMKYTFTVDSDIMEVMKHGVVSGVYPFKYFKVDSTIVFVIPNVSVYVVYDGHQVVIETVKSDKVQYYGHCYV</sequence>
<evidence type="ECO:0000256" key="1">
    <source>
        <dbReference type="ARBA" id="ARBA00022729"/>
    </source>
</evidence>
<evidence type="ECO:0000256" key="2">
    <source>
        <dbReference type="PROSITE-ProRule" id="PRU00557"/>
    </source>
</evidence>
<dbReference type="InterPro" id="IPR015255">
    <property type="entry name" value="Vitellinogen_open_b-sht"/>
</dbReference>
<dbReference type="PANTHER" id="PTHR23345:SF33">
    <property type="entry name" value="CROSSVEINLESS D"/>
    <property type="match status" value="1"/>
</dbReference>
<name>Q16YC0_AEDAE</name>
<dbReference type="InterPro" id="IPR015816">
    <property type="entry name" value="Vitellinogen_b-sht_N"/>
</dbReference>
<dbReference type="SUPFAM" id="SSF56968">
    <property type="entry name" value="Lipovitellin-phosvitin complex, beta-sheet shell regions"/>
    <property type="match status" value="2"/>
</dbReference>
<dbReference type="SUPFAM" id="SSF48431">
    <property type="entry name" value="Lipovitellin-phosvitin complex, superhelical domain"/>
    <property type="match status" value="1"/>
</dbReference>
<dbReference type="PaxDb" id="7159-AAEL008598-PA"/>
<dbReference type="Gene3D" id="1.25.10.20">
    <property type="entry name" value="Vitellinogen, superhelical"/>
    <property type="match status" value="1"/>
</dbReference>
<dbReference type="InterPro" id="IPR001747">
    <property type="entry name" value="Vitellogenin_N"/>
</dbReference>
<comment type="caution">
    <text evidence="2">Lacks conserved residue(s) required for the propagation of feature annotation.</text>
</comment>
<dbReference type="Pfam" id="PF01347">
    <property type="entry name" value="Vitellogenin_N"/>
    <property type="match status" value="1"/>
</dbReference>
<dbReference type="InterPro" id="IPR050733">
    <property type="entry name" value="Vitellogenin/Apolipophorin"/>
</dbReference>
<dbReference type="OMA" id="QAIWAIK"/>
<reference evidence="5" key="3">
    <citation type="submission" date="2012-09" db="EMBL/GenBank/DDBJ databases">
        <authorList>
            <consortium name="VectorBase"/>
        </authorList>
    </citation>
    <scope>NUCLEOTIDE SEQUENCE</scope>
    <source>
        <strain evidence="5">Liverpool</strain>
    </source>
</reference>
<dbReference type="Proteomes" id="UP000682892">
    <property type="component" value="Unassembled WGS sequence"/>
</dbReference>
<evidence type="ECO:0000256" key="3">
    <source>
        <dbReference type="SAM" id="Phobius"/>
    </source>
</evidence>
<dbReference type="HOGENOM" id="CLU_249096_0_0_1"/>
<organism evidence="5 6">
    <name type="scientific">Aedes aegypti</name>
    <name type="common">Yellowfever mosquito</name>
    <name type="synonym">Culex aegypti</name>
    <dbReference type="NCBI Taxonomy" id="7159"/>
    <lineage>
        <taxon>Eukaryota</taxon>
        <taxon>Metazoa</taxon>
        <taxon>Ecdysozoa</taxon>
        <taxon>Arthropoda</taxon>
        <taxon>Hexapoda</taxon>
        <taxon>Insecta</taxon>
        <taxon>Pterygota</taxon>
        <taxon>Neoptera</taxon>
        <taxon>Endopterygota</taxon>
        <taxon>Diptera</taxon>
        <taxon>Nematocera</taxon>
        <taxon>Culicoidea</taxon>
        <taxon>Culicidae</taxon>
        <taxon>Culicinae</taxon>
        <taxon>Aedini</taxon>
        <taxon>Aedes</taxon>
        <taxon>Stegomyia</taxon>
    </lineage>
</organism>
<dbReference type="GO" id="GO:0005319">
    <property type="term" value="F:lipid transporter activity"/>
    <property type="evidence" value="ECO:0007669"/>
    <property type="project" value="InterPro"/>
</dbReference>
<feature type="domain" description="Vitellogenin" evidence="4">
    <location>
        <begin position="50"/>
        <end position="714"/>
    </location>
</feature>
<dbReference type="SMART" id="SM01169">
    <property type="entry name" value="DUF1943"/>
    <property type="match status" value="1"/>
</dbReference>
<dbReference type="InterPro" id="IPR011030">
    <property type="entry name" value="Lipovitellin_superhlx_dom"/>
</dbReference>
<keyword evidence="3" id="KW-0812">Transmembrane</keyword>
<proteinExistence type="predicted"/>
<dbReference type="VEuPathDB" id="VectorBase:AAEL008598"/>
<evidence type="ECO:0000313" key="6">
    <source>
        <dbReference type="Proteomes" id="UP000682892"/>
    </source>
</evidence>
<reference evidence="5" key="1">
    <citation type="submission" date="2005-10" db="EMBL/GenBank/DDBJ databases">
        <authorList>
            <person name="Loftus B.J."/>
            <person name="Nene V.M."/>
            <person name="Hannick L.I."/>
            <person name="Bidwell S."/>
            <person name="Haas B."/>
            <person name="Amedeo P."/>
            <person name="Orvis J."/>
            <person name="Wortman J.R."/>
            <person name="White O.R."/>
            <person name="Salzberg S."/>
            <person name="Shumway M."/>
            <person name="Koo H."/>
            <person name="Zhao Y."/>
            <person name="Holmes M."/>
            <person name="Miller J."/>
            <person name="Schatz M."/>
            <person name="Pop M."/>
            <person name="Pai G."/>
            <person name="Utterback T."/>
            <person name="Rogers Y.-H."/>
            <person name="Kravitz S."/>
            <person name="Fraser C.M."/>
        </authorList>
    </citation>
    <scope>NUCLEOTIDE SEQUENCE</scope>
    <source>
        <strain evidence="5">Liverpool</strain>
    </source>
</reference>
<dbReference type="InterPro" id="IPR015819">
    <property type="entry name" value="Lipid_transp_b-sht_shell"/>
</dbReference>
<dbReference type="STRING" id="7159.Q16YC0"/>
<dbReference type="Gene3D" id="2.30.230.10">
    <property type="entry name" value="Lipovitellin, beta-sheet shell regions, chain A"/>
    <property type="match status" value="1"/>
</dbReference>
<evidence type="ECO:0000259" key="4">
    <source>
        <dbReference type="PROSITE" id="PS51211"/>
    </source>
</evidence>
<keyword evidence="3" id="KW-1133">Transmembrane helix</keyword>
<reference evidence="5" key="2">
    <citation type="journal article" date="2007" name="Science">
        <title>Genome sequence of Aedes aegypti, a major arbovirus vector.</title>
        <authorList>
            <person name="Nene V."/>
            <person name="Wortman J.R."/>
            <person name="Lawson D."/>
            <person name="Haas B."/>
            <person name="Kodira C."/>
            <person name="Tu Z.J."/>
            <person name="Loftus B."/>
            <person name="Xi Z."/>
            <person name="Megy K."/>
            <person name="Grabherr M."/>
            <person name="Ren Q."/>
            <person name="Zdobnov E.M."/>
            <person name="Lobo N.F."/>
            <person name="Campbell K.S."/>
            <person name="Brown S.E."/>
            <person name="Bonaldo M.F."/>
            <person name="Zhu J."/>
            <person name="Sinkins S.P."/>
            <person name="Hogenkamp D.G."/>
            <person name="Amedeo P."/>
            <person name="Arensburger P."/>
            <person name="Atkinson P.W."/>
            <person name="Bidwell S."/>
            <person name="Biedler J."/>
            <person name="Birney E."/>
            <person name="Bruggner R.V."/>
            <person name="Costas J."/>
            <person name="Coy M.R."/>
            <person name="Crabtree J."/>
            <person name="Crawford M."/>
            <person name="Debruyn B."/>
            <person name="Decaprio D."/>
            <person name="Eiglmeier K."/>
            <person name="Eisenstadt E."/>
            <person name="El-Dorry H."/>
            <person name="Gelbart W.M."/>
            <person name="Gomes S.L."/>
            <person name="Hammond M."/>
            <person name="Hannick L.I."/>
            <person name="Hogan J.R."/>
            <person name="Holmes M.H."/>
            <person name="Jaffe D."/>
            <person name="Johnston J.S."/>
            <person name="Kennedy R.C."/>
            <person name="Koo H."/>
            <person name="Kravitz S."/>
            <person name="Kriventseva E.V."/>
            <person name="Kulp D."/>
            <person name="Labutti K."/>
            <person name="Lee E."/>
            <person name="Li S."/>
            <person name="Lovin D.D."/>
            <person name="Mao C."/>
            <person name="Mauceli E."/>
            <person name="Menck C.F."/>
            <person name="Miller J.R."/>
            <person name="Montgomery P."/>
            <person name="Mori A."/>
            <person name="Nascimento A.L."/>
            <person name="Naveira H.F."/>
            <person name="Nusbaum C."/>
            <person name="O'leary S."/>
            <person name="Orvis J."/>
            <person name="Pertea M."/>
            <person name="Quesneville H."/>
            <person name="Reidenbach K.R."/>
            <person name="Rogers Y.H."/>
            <person name="Roth C.W."/>
            <person name="Schneider J.R."/>
            <person name="Schatz M."/>
            <person name="Shumway M."/>
            <person name="Stanke M."/>
            <person name="Stinson E.O."/>
            <person name="Tubio J.M."/>
            <person name="Vanzee J.P."/>
            <person name="Verjovski-Almeida S."/>
            <person name="Werner D."/>
            <person name="White O."/>
            <person name="Wyder S."/>
            <person name="Zeng Q."/>
            <person name="Zhao Q."/>
            <person name="Zhao Y."/>
            <person name="Hill C.A."/>
            <person name="Raikhel A.S."/>
            <person name="Soares M.B."/>
            <person name="Knudson D.L."/>
            <person name="Lee N.H."/>
            <person name="Galagan J."/>
            <person name="Salzberg S.L."/>
            <person name="Paulsen I.T."/>
            <person name="Dimopoulos G."/>
            <person name="Collins F.H."/>
            <person name="Birren B."/>
            <person name="Fraser-Liggett C.M."/>
            <person name="Severson D.W."/>
        </authorList>
    </citation>
    <scope>NUCLEOTIDE SEQUENCE [LARGE SCALE GENOMIC DNA]</scope>
    <source>
        <strain evidence="5">Liverpool</strain>
    </source>
</reference>
<gene>
    <name evidence="5" type="ORF">AaeL_AAEL008598</name>
</gene>
<keyword evidence="3" id="KW-0472">Membrane</keyword>
<keyword evidence="1" id="KW-0732">Signal</keyword>